<organism evidence="1 2">
    <name type="scientific">Flavobacterium beibuense F44-8</name>
    <dbReference type="NCBI Taxonomy" id="1406840"/>
    <lineage>
        <taxon>Bacteria</taxon>
        <taxon>Pseudomonadati</taxon>
        <taxon>Bacteroidota</taxon>
        <taxon>Flavobacteriia</taxon>
        <taxon>Flavobacteriales</taxon>
        <taxon>Flavobacteriaceae</taxon>
        <taxon>Flavobacterium</taxon>
    </lineage>
</organism>
<dbReference type="STRING" id="1406840.Q763_06485"/>
<name>A0A0A2LRE3_9FLAO</name>
<gene>
    <name evidence="1" type="ORF">Q763_06485</name>
</gene>
<accession>A0A0A2LRE3</accession>
<reference evidence="1 2" key="1">
    <citation type="submission" date="2013-09" db="EMBL/GenBank/DDBJ databases">
        <authorList>
            <person name="Zeng Z."/>
            <person name="Chen C."/>
        </authorList>
    </citation>
    <scope>NUCLEOTIDE SEQUENCE [LARGE SCALE GENOMIC DNA]</scope>
    <source>
        <strain evidence="1 2">F44-8</strain>
    </source>
</reference>
<dbReference type="EMBL" id="JRLV01000006">
    <property type="protein sequence ID" value="KGO81911.1"/>
    <property type="molecule type" value="Genomic_DNA"/>
</dbReference>
<evidence type="ECO:0000313" key="2">
    <source>
        <dbReference type="Proteomes" id="UP000030129"/>
    </source>
</evidence>
<dbReference type="RefSeq" id="WP_035132356.1">
    <property type="nucleotide sequence ID" value="NZ_JRLV01000006.1"/>
</dbReference>
<keyword evidence="2" id="KW-1185">Reference proteome</keyword>
<sequence>MDTFKIYEYTEKASGLFGFLRRKGYKSLLGEIVFHNDKVVIAGKGILLAELQQIRIPVCNDYYGRNDRGSITQGDNNVIELLLANGNEETYYFALSERYEIRSIKEQLIAYYKAGRFDFDNLTLVLGLEDYNAVLNFKRSLTDNNLT</sequence>
<dbReference type="Proteomes" id="UP000030129">
    <property type="component" value="Unassembled WGS sequence"/>
</dbReference>
<proteinExistence type="predicted"/>
<comment type="caution">
    <text evidence="1">The sequence shown here is derived from an EMBL/GenBank/DDBJ whole genome shotgun (WGS) entry which is preliminary data.</text>
</comment>
<protein>
    <submittedName>
        <fullName evidence="1">Uncharacterized protein</fullName>
    </submittedName>
</protein>
<evidence type="ECO:0000313" key="1">
    <source>
        <dbReference type="EMBL" id="KGO81911.1"/>
    </source>
</evidence>
<dbReference type="AlphaFoldDB" id="A0A0A2LRE3"/>